<protein>
    <submittedName>
        <fullName evidence="1">Uncharacterized protein</fullName>
    </submittedName>
</protein>
<dbReference type="EMBL" id="QDEB01088801">
    <property type="protein sequence ID" value="RZC33441.1"/>
    <property type="molecule type" value="Genomic_DNA"/>
</dbReference>
<evidence type="ECO:0000313" key="2">
    <source>
        <dbReference type="Proteomes" id="UP000292052"/>
    </source>
</evidence>
<sequence>KTDWKKFTTHLAENYGNIAIIDSKQDLEEAVQKFEEKTREAIGASTRVFTEPRTRNTIPQWIVELIKAKNRARRRAHRTGDPADRREANRLTNEVRYFLSDFRNQQWENKL</sequence>
<proteinExistence type="predicted"/>
<dbReference type="STRING" id="1661398.A0A482VKK9"/>
<feature type="non-terminal residue" evidence="1">
    <location>
        <position position="1"/>
    </location>
</feature>
<dbReference type="AlphaFoldDB" id="A0A482VKK9"/>
<dbReference type="Proteomes" id="UP000292052">
    <property type="component" value="Unassembled WGS sequence"/>
</dbReference>
<accession>A0A482VKK9</accession>
<organism evidence="1 2">
    <name type="scientific">Asbolus verrucosus</name>
    <name type="common">Desert ironclad beetle</name>
    <dbReference type="NCBI Taxonomy" id="1661398"/>
    <lineage>
        <taxon>Eukaryota</taxon>
        <taxon>Metazoa</taxon>
        <taxon>Ecdysozoa</taxon>
        <taxon>Arthropoda</taxon>
        <taxon>Hexapoda</taxon>
        <taxon>Insecta</taxon>
        <taxon>Pterygota</taxon>
        <taxon>Neoptera</taxon>
        <taxon>Endopterygota</taxon>
        <taxon>Coleoptera</taxon>
        <taxon>Polyphaga</taxon>
        <taxon>Cucujiformia</taxon>
        <taxon>Tenebrionidae</taxon>
        <taxon>Pimeliinae</taxon>
        <taxon>Asbolus</taxon>
    </lineage>
</organism>
<dbReference type="OrthoDB" id="6431035at2759"/>
<feature type="non-terminal residue" evidence="1">
    <location>
        <position position="111"/>
    </location>
</feature>
<comment type="caution">
    <text evidence="1">The sequence shown here is derived from an EMBL/GenBank/DDBJ whole genome shotgun (WGS) entry which is preliminary data.</text>
</comment>
<evidence type="ECO:0000313" key="1">
    <source>
        <dbReference type="EMBL" id="RZC33441.1"/>
    </source>
</evidence>
<keyword evidence="2" id="KW-1185">Reference proteome</keyword>
<gene>
    <name evidence="1" type="ORF">BDFB_014973</name>
</gene>
<reference evidence="1 2" key="1">
    <citation type="submission" date="2017-03" db="EMBL/GenBank/DDBJ databases">
        <title>Genome of the blue death feigning beetle - Asbolus verrucosus.</title>
        <authorList>
            <person name="Rider S.D."/>
        </authorList>
    </citation>
    <scope>NUCLEOTIDE SEQUENCE [LARGE SCALE GENOMIC DNA]</scope>
    <source>
        <strain evidence="1">Butters</strain>
        <tissue evidence="1">Head and leg muscle</tissue>
    </source>
</reference>
<name>A0A482VKK9_ASBVE</name>